<organism evidence="2">
    <name type="scientific">hydrothermal vent metagenome</name>
    <dbReference type="NCBI Taxonomy" id="652676"/>
    <lineage>
        <taxon>unclassified sequences</taxon>
        <taxon>metagenomes</taxon>
        <taxon>ecological metagenomes</taxon>
    </lineage>
</organism>
<dbReference type="Pfam" id="PF00725">
    <property type="entry name" value="3HCDH"/>
    <property type="match status" value="1"/>
</dbReference>
<proteinExistence type="predicted"/>
<sequence>GFRMGPFELIDLIGCDVNLSVTQSVYDAYFQEPKYRPHPIQRRMVQSGRLGRKTGSGFYEYDSGK</sequence>
<dbReference type="InterPro" id="IPR006108">
    <property type="entry name" value="3HC_DH_C"/>
</dbReference>
<dbReference type="PANTHER" id="PTHR48075">
    <property type="entry name" value="3-HYDROXYACYL-COA DEHYDROGENASE FAMILY PROTEIN"/>
    <property type="match status" value="1"/>
</dbReference>
<evidence type="ECO:0000259" key="1">
    <source>
        <dbReference type="Pfam" id="PF00725"/>
    </source>
</evidence>
<dbReference type="GO" id="GO:0008691">
    <property type="term" value="F:3-hydroxybutyryl-CoA dehydrogenase activity"/>
    <property type="evidence" value="ECO:0007669"/>
    <property type="project" value="TreeGrafter"/>
</dbReference>
<dbReference type="GO" id="GO:0006635">
    <property type="term" value="P:fatty acid beta-oxidation"/>
    <property type="evidence" value="ECO:0007669"/>
    <property type="project" value="TreeGrafter"/>
</dbReference>
<name>A0A3B0VGW7_9ZZZZ</name>
<feature type="non-terminal residue" evidence="2">
    <location>
        <position position="1"/>
    </location>
</feature>
<dbReference type="Gene3D" id="1.10.1040.50">
    <property type="match status" value="1"/>
</dbReference>
<gene>
    <name evidence="2" type="ORF">MNBD_CHLOROFLEXI01-2479</name>
</gene>
<dbReference type="InterPro" id="IPR008927">
    <property type="entry name" value="6-PGluconate_DH-like_C_sf"/>
</dbReference>
<reference evidence="2" key="1">
    <citation type="submission" date="2018-06" db="EMBL/GenBank/DDBJ databases">
        <authorList>
            <person name="Zhirakovskaya E."/>
        </authorList>
    </citation>
    <scope>NUCLEOTIDE SEQUENCE</scope>
</reference>
<dbReference type="EMBL" id="UOEU01000970">
    <property type="protein sequence ID" value="VAW42848.1"/>
    <property type="molecule type" value="Genomic_DNA"/>
</dbReference>
<protein>
    <recommendedName>
        <fullName evidence="1">3-hydroxyacyl-CoA dehydrogenase C-terminal domain-containing protein</fullName>
    </recommendedName>
</protein>
<evidence type="ECO:0000313" key="2">
    <source>
        <dbReference type="EMBL" id="VAW42848.1"/>
    </source>
</evidence>
<dbReference type="AlphaFoldDB" id="A0A3B0VGW7"/>
<dbReference type="SUPFAM" id="SSF48179">
    <property type="entry name" value="6-phosphogluconate dehydrogenase C-terminal domain-like"/>
    <property type="match status" value="1"/>
</dbReference>
<dbReference type="PANTHER" id="PTHR48075:SF5">
    <property type="entry name" value="3-HYDROXYBUTYRYL-COA DEHYDROGENASE"/>
    <property type="match status" value="1"/>
</dbReference>
<accession>A0A3B0VGW7</accession>
<feature type="domain" description="3-hydroxyacyl-CoA dehydrogenase C-terminal" evidence="1">
    <location>
        <begin position="1"/>
        <end position="61"/>
    </location>
</feature>